<dbReference type="EMBL" id="OZ034817">
    <property type="protein sequence ID" value="CAL1380454.1"/>
    <property type="molecule type" value="Genomic_DNA"/>
</dbReference>
<dbReference type="AlphaFoldDB" id="A0AAV2E3R0"/>
<sequence>MKPRNPDPMKPRHRRVEIRSAATIWKGYDGLEGVGDLEGVRAFILLLLLGDLEGFRPRSATYIFPNLHRLMEAVTPSSSRLFNTNAVRRVSESGKGLLIVLLFSQRMQKGLPPVLSI</sequence>
<protein>
    <submittedName>
        <fullName evidence="1">Uncharacterized protein</fullName>
    </submittedName>
</protein>
<reference evidence="1 2" key="1">
    <citation type="submission" date="2024-04" db="EMBL/GenBank/DDBJ databases">
        <authorList>
            <person name="Fracassetti M."/>
        </authorList>
    </citation>
    <scope>NUCLEOTIDE SEQUENCE [LARGE SCALE GENOMIC DNA]</scope>
</reference>
<gene>
    <name evidence="1" type="ORF">LTRI10_LOCUS21896</name>
</gene>
<name>A0AAV2E3R0_9ROSI</name>
<proteinExistence type="predicted"/>
<dbReference type="Proteomes" id="UP001497516">
    <property type="component" value="Chromosome 4"/>
</dbReference>
<evidence type="ECO:0000313" key="2">
    <source>
        <dbReference type="Proteomes" id="UP001497516"/>
    </source>
</evidence>
<organism evidence="1 2">
    <name type="scientific">Linum trigynum</name>
    <dbReference type="NCBI Taxonomy" id="586398"/>
    <lineage>
        <taxon>Eukaryota</taxon>
        <taxon>Viridiplantae</taxon>
        <taxon>Streptophyta</taxon>
        <taxon>Embryophyta</taxon>
        <taxon>Tracheophyta</taxon>
        <taxon>Spermatophyta</taxon>
        <taxon>Magnoliopsida</taxon>
        <taxon>eudicotyledons</taxon>
        <taxon>Gunneridae</taxon>
        <taxon>Pentapetalae</taxon>
        <taxon>rosids</taxon>
        <taxon>fabids</taxon>
        <taxon>Malpighiales</taxon>
        <taxon>Linaceae</taxon>
        <taxon>Linum</taxon>
    </lineage>
</organism>
<evidence type="ECO:0000313" key="1">
    <source>
        <dbReference type="EMBL" id="CAL1380454.1"/>
    </source>
</evidence>
<keyword evidence="2" id="KW-1185">Reference proteome</keyword>
<accession>A0AAV2E3R0</accession>